<dbReference type="EMBL" id="LSRX01000934">
    <property type="protein sequence ID" value="OLP86141.1"/>
    <property type="molecule type" value="Genomic_DNA"/>
</dbReference>
<gene>
    <name evidence="2" type="ORF">AK812_SmicGene32793</name>
</gene>
<organism evidence="2 3">
    <name type="scientific">Symbiodinium microadriaticum</name>
    <name type="common">Dinoflagellate</name>
    <name type="synonym">Zooxanthella microadriatica</name>
    <dbReference type="NCBI Taxonomy" id="2951"/>
    <lineage>
        <taxon>Eukaryota</taxon>
        <taxon>Sar</taxon>
        <taxon>Alveolata</taxon>
        <taxon>Dinophyceae</taxon>
        <taxon>Suessiales</taxon>
        <taxon>Symbiodiniaceae</taxon>
        <taxon>Symbiodinium</taxon>
    </lineage>
</organism>
<proteinExistence type="predicted"/>
<dbReference type="Proteomes" id="UP000186817">
    <property type="component" value="Unassembled WGS sequence"/>
</dbReference>
<feature type="coiled-coil region" evidence="1">
    <location>
        <begin position="194"/>
        <end position="275"/>
    </location>
</feature>
<reference evidence="2 3" key="1">
    <citation type="submission" date="2016-02" db="EMBL/GenBank/DDBJ databases">
        <title>Genome analysis of coral dinoflagellate symbionts highlights evolutionary adaptations to a symbiotic lifestyle.</title>
        <authorList>
            <person name="Aranda M."/>
            <person name="Li Y."/>
            <person name="Liew Y.J."/>
            <person name="Baumgarten S."/>
            <person name="Simakov O."/>
            <person name="Wilson M."/>
            <person name="Piel J."/>
            <person name="Ashoor H."/>
            <person name="Bougouffa S."/>
            <person name="Bajic V.B."/>
            <person name="Ryu T."/>
            <person name="Ravasi T."/>
            <person name="Bayer T."/>
            <person name="Micklem G."/>
            <person name="Kim H."/>
            <person name="Bhak J."/>
            <person name="Lajeunesse T.C."/>
            <person name="Voolstra C.R."/>
        </authorList>
    </citation>
    <scope>NUCLEOTIDE SEQUENCE [LARGE SCALE GENOMIC DNA]</scope>
    <source>
        <strain evidence="2 3">CCMP2467</strain>
    </source>
</reference>
<accession>A0A1Q9CTA5</accession>
<keyword evidence="1" id="KW-0175">Coiled coil</keyword>
<protein>
    <submittedName>
        <fullName evidence="2">Uncharacterized protein</fullName>
    </submittedName>
</protein>
<evidence type="ECO:0000256" key="1">
    <source>
        <dbReference type="SAM" id="Coils"/>
    </source>
</evidence>
<name>A0A1Q9CTA5_SYMMI</name>
<comment type="caution">
    <text evidence="2">The sequence shown here is derived from an EMBL/GenBank/DDBJ whole genome shotgun (WGS) entry which is preliminary data.</text>
</comment>
<keyword evidence="3" id="KW-1185">Reference proteome</keyword>
<evidence type="ECO:0000313" key="2">
    <source>
        <dbReference type="EMBL" id="OLP86141.1"/>
    </source>
</evidence>
<evidence type="ECO:0000313" key="3">
    <source>
        <dbReference type="Proteomes" id="UP000186817"/>
    </source>
</evidence>
<dbReference type="OrthoDB" id="431989at2759"/>
<sequence length="632" mass="70533">MGVRGLGPKCTDAAVKQEYMQCLSTIMPEVLFHLRDQSTAVRDSARESLHIAATTAMNQELQTEVITQLDCLWPFASLAPPTERFHDYKTSGFWKAITHAQIQGIYEQEERARMAKLGRKVKTIGILVRVASAAEATLAFQQSAADSAEENNSFPSLDSMMVEPAQQEPRETEASAVCSSSGSAAAAGRVVRSVQKQVNQLRKVEVQLRRTDQEFQETHDKWQAWQKEMTKTYAKERVKYLGMMEKLQEERQELQDLLENVLTDLQQAMVAEEKQTNTEHSISDEVLAEWANLVKAPAAEESELTELLEGALSGKTSLRPKEAARLIEALKADKAPTPPATPPWRHAGYMATTLPVPPTRKQAVPMEVEAAFDAGKALLYRKARLSLLGSMAKAGPQPLWAAQLDGKWMEVVRADLQWLSVKWAITGLVMVRKDFTAFCQEQKAHLALWALYKRAMAKRPDMELRKTLFQTLDKHETRDVDSVSLDSSWEVAWLCSNETIDLATVQCEYELVSAGLAGLSRHAKAAALDALSRLLYEHHSKMVVLLLLEDRDAQVWRAALKFTKVVVFVLPKDDDGDDDDDEEDVVNEDSVPSMDIALLHQLVFNSYGICPPVHLPSETESETSTASGDENI</sequence>
<dbReference type="AlphaFoldDB" id="A0A1Q9CTA5"/>